<evidence type="ECO:0000313" key="2">
    <source>
        <dbReference type="Proteomes" id="UP000807504"/>
    </source>
</evidence>
<keyword evidence="2" id="KW-1185">Reference proteome</keyword>
<reference evidence="1" key="1">
    <citation type="journal article" date="2020" name="bioRxiv">
        <title>Chromosome-level reference genome of the European wasp spider Argiope bruennichi: a resource for studies on range expansion and evolutionary adaptation.</title>
        <authorList>
            <person name="Sheffer M.M."/>
            <person name="Hoppe A."/>
            <person name="Krehenwinkel H."/>
            <person name="Uhl G."/>
            <person name="Kuss A.W."/>
            <person name="Jensen L."/>
            <person name="Jensen C."/>
            <person name="Gillespie R.G."/>
            <person name="Hoff K.J."/>
            <person name="Prost S."/>
        </authorList>
    </citation>
    <scope>NUCLEOTIDE SEQUENCE</scope>
</reference>
<organism evidence="1 2">
    <name type="scientific">Argiope bruennichi</name>
    <name type="common">Wasp spider</name>
    <name type="synonym">Aranea bruennichi</name>
    <dbReference type="NCBI Taxonomy" id="94029"/>
    <lineage>
        <taxon>Eukaryota</taxon>
        <taxon>Metazoa</taxon>
        <taxon>Ecdysozoa</taxon>
        <taxon>Arthropoda</taxon>
        <taxon>Chelicerata</taxon>
        <taxon>Arachnida</taxon>
        <taxon>Araneae</taxon>
        <taxon>Araneomorphae</taxon>
        <taxon>Entelegynae</taxon>
        <taxon>Araneoidea</taxon>
        <taxon>Araneidae</taxon>
        <taxon>Argiope</taxon>
    </lineage>
</organism>
<evidence type="ECO:0000313" key="1">
    <source>
        <dbReference type="EMBL" id="KAF8763850.1"/>
    </source>
</evidence>
<protein>
    <submittedName>
        <fullName evidence="1">Uncharacterized protein</fullName>
    </submittedName>
</protein>
<sequence>MWKRICSGMCYGDGKACENVFVLEFVTVRCYGDTNNACIRGGAGNEAKYLNYHLLQRRKFSCSHGWKLPEDFAFMEVALHVMKLTFPRPLKT</sequence>
<dbReference type="Proteomes" id="UP000807504">
    <property type="component" value="Unassembled WGS sequence"/>
</dbReference>
<name>A0A8T0E333_ARGBR</name>
<reference evidence="1" key="2">
    <citation type="submission" date="2020-06" db="EMBL/GenBank/DDBJ databases">
        <authorList>
            <person name="Sheffer M."/>
        </authorList>
    </citation>
    <scope>NUCLEOTIDE SEQUENCE</scope>
</reference>
<dbReference type="EMBL" id="JABXBU010002231">
    <property type="protein sequence ID" value="KAF8763850.1"/>
    <property type="molecule type" value="Genomic_DNA"/>
</dbReference>
<proteinExistence type="predicted"/>
<gene>
    <name evidence="1" type="ORF">HNY73_021985</name>
</gene>
<comment type="caution">
    <text evidence="1">The sequence shown here is derived from an EMBL/GenBank/DDBJ whole genome shotgun (WGS) entry which is preliminary data.</text>
</comment>
<accession>A0A8T0E333</accession>
<dbReference type="AlphaFoldDB" id="A0A8T0E333"/>